<dbReference type="InterPro" id="IPR001304">
    <property type="entry name" value="C-type_lectin-like"/>
</dbReference>
<protein>
    <submittedName>
        <fullName evidence="10">Lectin-Abr-2</fullName>
    </submittedName>
</protein>
<evidence type="ECO:0000259" key="9">
    <source>
        <dbReference type="PROSITE" id="PS50041"/>
    </source>
</evidence>
<dbReference type="SUPFAM" id="SSF56436">
    <property type="entry name" value="C-type lectin-like"/>
    <property type="match status" value="1"/>
</dbReference>
<dbReference type="PRINTS" id="PR01504">
    <property type="entry name" value="PNCREATITSAP"/>
</dbReference>
<reference evidence="10" key="1">
    <citation type="journal article" date="2012" name="J. Mol. Evol.">
        <title>Structural and molecular diversification of the Anguimorpha lizard mandibular venom gland system in the arboreal species Abronia graminea.</title>
        <authorList>
            <person name="Koludarov I."/>
            <person name="Sunagar K."/>
            <person name="Undheim E.A."/>
            <person name="Jackson T.N."/>
            <person name="Ruder T."/>
            <person name="Whitehead D."/>
            <person name="Saucedo A.C."/>
            <person name="Mora G.R."/>
            <person name="Alagon A.C."/>
            <person name="King G."/>
            <person name="Antunes A."/>
            <person name="Fry B.G."/>
        </authorList>
    </citation>
    <scope>NUCLEOTIDE SEQUENCE</scope>
</reference>
<dbReference type="GO" id="GO:0046872">
    <property type="term" value="F:metal ion binding"/>
    <property type="evidence" value="ECO:0007669"/>
    <property type="project" value="UniProtKB-KW"/>
</dbReference>
<dbReference type="EMBL" id="JX459937">
    <property type="protein sequence ID" value="AFU63211.1"/>
    <property type="molecule type" value="mRNA"/>
</dbReference>
<sequence length="157" mass="18084">MGLFAYFSFGFLISGLFLRGADADSCPVGWFPFETFCYKIFTTRMSWPDAELACQNINSHLASIHSKEEGDQVAGYVGDHLKLFGHVWIGMRDMWKNGVWSWTDNSPSNYTAWNIGEPNNQRSQESCVELWSFSGYRRWNDKSCKSERAFLCKYGLQ</sequence>
<dbReference type="InterPro" id="IPR016186">
    <property type="entry name" value="C-type_lectin-like/link_sf"/>
</dbReference>
<accession>K4HZZ8</accession>
<evidence type="ECO:0000313" key="10">
    <source>
        <dbReference type="EMBL" id="AFU63211.1"/>
    </source>
</evidence>
<keyword evidence="8" id="KW-0732">Signal</keyword>
<evidence type="ECO:0000256" key="4">
    <source>
        <dbReference type="ARBA" id="ARBA00022723"/>
    </source>
</evidence>
<feature type="domain" description="C-type lectin" evidence="9">
    <location>
        <begin position="33"/>
        <end position="153"/>
    </location>
</feature>
<evidence type="ECO:0000256" key="1">
    <source>
        <dbReference type="ARBA" id="ARBA00004613"/>
    </source>
</evidence>
<comment type="similarity">
    <text evidence="2">Belongs to the true venom lectin family.</text>
</comment>
<evidence type="ECO:0000256" key="3">
    <source>
        <dbReference type="ARBA" id="ARBA00022525"/>
    </source>
</evidence>
<dbReference type="PROSITE" id="PS50041">
    <property type="entry name" value="C_TYPE_LECTIN_2"/>
    <property type="match status" value="1"/>
</dbReference>
<organism evidence="10">
    <name type="scientific">Abronia graminea</name>
    <name type="common">Terrestrial arboreal alligator lizard</name>
    <name type="synonym">Gerrhonotus gramineus</name>
    <dbReference type="NCBI Taxonomy" id="278977"/>
    <lineage>
        <taxon>Eukaryota</taxon>
        <taxon>Metazoa</taxon>
        <taxon>Chordata</taxon>
        <taxon>Craniata</taxon>
        <taxon>Vertebrata</taxon>
        <taxon>Euteleostomi</taxon>
        <taxon>Lepidosauria</taxon>
        <taxon>Squamata</taxon>
        <taxon>Bifurcata</taxon>
        <taxon>Unidentata</taxon>
        <taxon>Episquamata</taxon>
        <taxon>Toxicofera</taxon>
        <taxon>Anguimorpha</taxon>
        <taxon>Neoanguimorpha</taxon>
        <taxon>Anguioidea</taxon>
        <taxon>Anguidae</taxon>
        <taxon>Abronia</taxon>
    </lineage>
</organism>
<evidence type="ECO:0000256" key="2">
    <source>
        <dbReference type="ARBA" id="ARBA00006250"/>
    </source>
</evidence>
<keyword evidence="6" id="KW-0106">Calcium</keyword>
<dbReference type="GO" id="GO:0005576">
    <property type="term" value="C:extracellular region"/>
    <property type="evidence" value="ECO:0007669"/>
    <property type="project" value="UniProtKB-SubCell"/>
</dbReference>
<proteinExistence type="evidence at transcript level"/>
<keyword evidence="3" id="KW-0964">Secreted</keyword>
<name>K4HZZ8_ABRGR</name>
<evidence type="ECO:0000256" key="6">
    <source>
        <dbReference type="ARBA" id="ARBA00022837"/>
    </source>
</evidence>
<dbReference type="InterPro" id="IPR016187">
    <property type="entry name" value="CTDL_fold"/>
</dbReference>
<comment type="subcellular location">
    <subcellularLocation>
        <location evidence="1">Secreted</location>
    </subcellularLocation>
</comment>
<dbReference type="FunFam" id="3.10.100.10:FF:000015">
    <property type="entry name" value="C-type lectin Cal"/>
    <property type="match status" value="1"/>
</dbReference>
<dbReference type="SMART" id="SM00034">
    <property type="entry name" value="CLECT"/>
    <property type="match status" value="1"/>
</dbReference>
<dbReference type="PANTHER" id="PTHR22803">
    <property type="entry name" value="MANNOSE, PHOSPHOLIPASE, LECTIN RECEPTOR RELATED"/>
    <property type="match status" value="1"/>
</dbReference>
<dbReference type="InterPro" id="IPR050111">
    <property type="entry name" value="C-type_lectin/snaclec_domain"/>
</dbReference>
<keyword evidence="5" id="KW-0430">Lectin</keyword>
<evidence type="ECO:0000256" key="5">
    <source>
        <dbReference type="ARBA" id="ARBA00022734"/>
    </source>
</evidence>
<evidence type="ECO:0000256" key="7">
    <source>
        <dbReference type="ARBA" id="ARBA00023157"/>
    </source>
</evidence>
<dbReference type="InterPro" id="IPR018378">
    <property type="entry name" value="C-type_lectin_CS"/>
</dbReference>
<dbReference type="Gene3D" id="3.10.100.10">
    <property type="entry name" value="Mannose-Binding Protein A, subunit A"/>
    <property type="match status" value="1"/>
</dbReference>
<dbReference type="Pfam" id="PF00059">
    <property type="entry name" value="Lectin_C"/>
    <property type="match status" value="1"/>
</dbReference>
<feature type="chain" id="PRO_5003879224" evidence="8">
    <location>
        <begin position="24"/>
        <end position="157"/>
    </location>
</feature>
<feature type="signal peptide" evidence="8">
    <location>
        <begin position="1"/>
        <end position="23"/>
    </location>
</feature>
<dbReference type="PROSITE" id="PS00615">
    <property type="entry name" value="C_TYPE_LECTIN_1"/>
    <property type="match status" value="1"/>
</dbReference>
<keyword evidence="7" id="KW-1015">Disulfide bond</keyword>
<dbReference type="AlphaFoldDB" id="K4HZZ8"/>
<keyword evidence="4" id="KW-0479">Metal-binding</keyword>
<dbReference type="GO" id="GO:0030246">
    <property type="term" value="F:carbohydrate binding"/>
    <property type="evidence" value="ECO:0007669"/>
    <property type="project" value="UniProtKB-KW"/>
</dbReference>
<evidence type="ECO:0000256" key="8">
    <source>
        <dbReference type="SAM" id="SignalP"/>
    </source>
</evidence>